<gene>
    <name evidence="4" type="ORF">FM125_07175</name>
</gene>
<reference evidence="4 5" key="1">
    <citation type="submission" date="2017-02" db="EMBL/GenBank/DDBJ databases">
        <authorList>
            <person name="Peterson S.W."/>
        </authorList>
    </citation>
    <scope>NUCLEOTIDE SEQUENCE [LARGE SCALE GENOMIC DNA]</scope>
    <source>
        <strain evidence="4 5">2B3F</strain>
    </source>
</reference>
<dbReference type="InterPro" id="IPR018357">
    <property type="entry name" value="Hexapep_transf_CS"/>
</dbReference>
<dbReference type="InterPro" id="IPR051159">
    <property type="entry name" value="Hexapeptide_acetyltransf"/>
</dbReference>
<dbReference type="GO" id="GO:0005829">
    <property type="term" value="C:cytosol"/>
    <property type="evidence" value="ECO:0007669"/>
    <property type="project" value="TreeGrafter"/>
</dbReference>
<dbReference type="Gene3D" id="2.160.10.10">
    <property type="entry name" value="Hexapeptide repeat proteins"/>
    <property type="match status" value="1"/>
</dbReference>
<dbReference type="SUPFAM" id="SSF51161">
    <property type="entry name" value="Trimeric LpxA-like enzymes"/>
    <property type="match status" value="1"/>
</dbReference>
<comment type="similarity">
    <text evidence="1">Belongs to the transferase hexapeptide repeat family.</text>
</comment>
<dbReference type="Pfam" id="PF00132">
    <property type="entry name" value="Hexapep"/>
    <property type="match status" value="1"/>
</dbReference>
<evidence type="ECO:0000313" key="4">
    <source>
        <dbReference type="EMBL" id="SJN28541.1"/>
    </source>
</evidence>
<evidence type="ECO:0000256" key="3">
    <source>
        <dbReference type="ARBA" id="ARBA00022737"/>
    </source>
</evidence>
<dbReference type="GO" id="GO:0047200">
    <property type="term" value="F:tetrahydrodipicolinate N-acetyltransferase activity"/>
    <property type="evidence" value="ECO:0007669"/>
    <property type="project" value="UniProtKB-EC"/>
</dbReference>
<dbReference type="EC" id="2.3.1.89" evidence="4"/>
<evidence type="ECO:0000313" key="5">
    <source>
        <dbReference type="Proteomes" id="UP000196230"/>
    </source>
</evidence>
<dbReference type="EMBL" id="FUKP01000049">
    <property type="protein sequence ID" value="SJN28541.1"/>
    <property type="molecule type" value="Genomic_DNA"/>
</dbReference>
<dbReference type="AlphaFoldDB" id="A0A1R4J8T9"/>
<organism evidence="4 5">
    <name type="scientific">Micrococcus lylae</name>
    <dbReference type="NCBI Taxonomy" id="1273"/>
    <lineage>
        <taxon>Bacteria</taxon>
        <taxon>Bacillati</taxon>
        <taxon>Actinomycetota</taxon>
        <taxon>Actinomycetes</taxon>
        <taxon>Micrococcales</taxon>
        <taxon>Micrococcaceae</taxon>
        <taxon>Micrococcus</taxon>
    </lineage>
</organism>
<accession>A0A1R4J8T9</accession>
<dbReference type="InterPro" id="IPR001451">
    <property type="entry name" value="Hexapep"/>
</dbReference>
<dbReference type="Proteomes" id="UP000196230">
    <property type="component" value="Unassembled WGS sequence"/>
</dbReference>
<keyword evidence="4" id="KW-0012">Acyltransferase</keyword>
<keyword evidence="3" id="KW-0677">Repeat</keyword>
<dbReference type="PROSITE" id="PS00101">
    <property type="entry name" value="HEXAPEP_TRANSFERASES"/>
    <property type="match status" value="1"/>
</dbReference>
<dbReference type="CDD" id="cd04647">
    <property type="entry name" value="LbH_MAT_like"/>
    <property type="match status" value="1"/>
</dbReference>
<name>A0A1R4J8T9_9MICC</name>
<proteinExistence type="inferred from homology"/>
<dbReference type="GO" id="GO:0008374">
    <property type="term" value="F:O-acyltransferase activity"/>
    <property type="evidence" value="ECO:0007669"/>
    <property type="project" value="TreeGrafter"/>
</dbReference>
<keyword evidence="2 4" id="KW-0808">Transferase</keyword>
<dbReference type="PANTHER" id="PTHR23416">
    <property type="entry name" value="SIALIC ACID SYNTHASE-RELATED"/>
    <property type="match status" value="1"/>
</dbReference>
<dbReference type="InterPro" id="IPR011004">
    <property type="entry name" value="Trimer_LpxA-like_sf"/>
</dbReference>
<evidence type="ECO:0000256" key="2">
    <source>
        <dbReference type="ARBA" id="ARBA00022679"/>
    </source>
</evidence>
<protein>
    <submittedName>
        <fullName evidence="4">2,3,4,5-tetrahydropyridine-2,6-dicarboxylate N-acetyltransferase</fullName>
        <ecNumber evidence="4">2.3.1.89</ecNumber>
    </submittedName>
</protein>
<evidence type="ECO:0000256" key="1">
    <source>
        <dbReference type="ARBA" id="ARBA00007274"/>
    </source>
</evidence>
<dbReference type="PANTHER" id="PTHR23416:SF23">
    <property type="entry name" value="ACETYLTRANSFERASE C18B11.09C-RELATED"/>
    <property type="match status" value="1"/>
</dbReference>
<sequence>MARKARFMFIVTGDGRAKYMRDKGLVRGMGEGVLFQPRKLPNDANLIRFHDNVVVAAGVTFVAHDVINRMIGRRNGVSLPTHEDCIEVMDDVFIGSDSVILPGVRIGPRAVVAAGSVITKDVPPDSIVGGVPAKRIGDFADLEAQRLATAGRFDGMSRSEMDDELWREFSERRDSAGTA</sequence>